<evidence type="ECO:0000313" key="7">
    <source>
        <dbReference type="Proteomes" id="UP000024837"/>
    </source>
</evidence>
<dbReference type="PROSITE" id="PS00562">
    <property type="entry name" value="CBM1_1"/>
    <property type="match status" value="1"/>
</dbReference>
<dbReference type="GO" id="GO:0030248">
    <property type="term" value="F:cellulose binding"/>
    <property type="evidence" value="ECO:0007669"/>
    <property type="project" value="InterPro"/>
</dbReference>
<dbReference type="PROSITE" id="PS51164">
    <property type="entry name" value="CBM1_2"/>
    <property type="match status" value="1"/>
</dbReference>
<dbReference type="GO" id="GO:0005975">
    <property type="term" value="P:carbohydrate metabolic process"/>
    <property type="evidence" value="ECO:0007669"/>
    <property type="project" value="InterPro"/>
</dbReference>
<accession>W7HWP9</accession>
<dbReference type="CDD" id="cd01846">
    <property type="entry name" value="fatty_acyltransferase_like"/>
    <property type="match status" value="1"/>
</dbReference>
<proteinExistence type="predicted"/>
<organism evidence="6 7">
    <name type="scientific">Drechslerella stenobrocha 248</name>
    <dbReference type="NCBI Taxonomy" id="1043628"/>
    <lineage>
        <taxon>Eukaryota</taxon>
        <taxon>Fungi</taxon>
        <taxon>Dikarya</taxon>
        <taxon>Ascomycota</taxon>
        <taxon>Pezizomycotina</taxon>
        <taxon>Orbiliomycetes</taxon>
        <taxon>Orbiliales</taxon>
        <taxon>Orbiliaceae</taxon>
        <taxon>Drechslerella</taxon>
    </lineage>
</organism>
<feature type="region of interest" description="Disordered" evidence="3">
    <location>
        <begin position="73"/>
        <end position="135"/>
    </location>
</feature>
<dbReference type="SUPFAM" id="SSF57180">
    <property type="entry name" value="Cellulose-binding domain"/>
    <property type="match status" value="1"/>
</dbReference>
<dbReference type="HOGENOM" id="CLU_015101_4_2_1"/>
<dbReference type="InterPro" id="IPR035971">
    <property type="entry name" value="CBD_sf"/>
</dbReference>
<evidence type="ECO:0000256" key="1">
    <source>
        <dbReference type="ARBA" id="ARBA00022729"/>
    </source>
</evidence>
<gene>
    <name evidence="6" type="ORF">DRE_06745</name>
</gene>
<protein>
    <recommendedName>
        <fullName evidence="5">CBM1 domain-containing protein</fullName>
    </recommendedName>
</protein>
<dbReference type="GO" id="GO:0005576">
    <property type="term" value="C:extracellular region"/>
    <property type="evidence" value="ECO:0007669"/>
    <property type="project" value="InterPro"/>
</dbReference>
<feature type="signal peptide" evidence="4">
    <location>
        <begin position="1"/>
        <end position="21"/>
    </location>
</feature>
<dbReference type="InterPro" id="IPR051058">
    <property type="entry name" value="GDSL_Est/Lipase"/>
</dbReference>
<evidence type="ECO:0000256" key="3">
    <source>
        <dbReference type="SAM" id="MobiDB-lite"/>
    </source>
</evidence>
<evidence type="ECO:0000259" key="5">
    <source>
        <dbReference type="PROSITE" id="PS51164"/>
    </source>
</evidence>
<reference evidence="6 7" key="1">
    <citation type="submission" date="2013-05" db="EMBL/GenBank/DDBJ databases">
        <title>Drechslerella stenobrocha genome reveals carnivorous origination and mechanical trapping mechanism of predatory fungi.</title>
        <authorList>
            <person name="Liu X."/>
            <person name="Zhang W."/>
            <person name="Liu K."/>
        </authorList>
    </citation>
    <scope>NUCLEOTIDE SEQUENCE [LARGE SCALE GENOMIC DNA]</scope>
    <source>
        <strain evidence="6 7">248</strain>
    </source>
</reference>
<evidence type="ECO:0000313" key="6">
    <source>
        <dbReference type="EMBL" id="EWC44477.1"/>
    </source>
</evidence>
<dbReference type="Pfam" id="PF00734">
    <property type="entry name" value="CBM_1"/>
    <property type="match status" value="1"/>
</dbReference>
<dbReference type="OrthoDB" id="1600564at2759"/>
<feature type="domain" description="CBM1" evidence="5">
    <location>
        <begin position="21"/>
        <end position="57"/>
    </location>
</feature>
<feature type="chain" id="PRO_5004895738" description="CBM1 domain-containing protein" evidence="4">
    <location>
        <begin position="22"/>
        <end position="407"/>
    </location>
</feature>
<dbReference type="Proteomes" id="UP000024837">
    <property type="component" value="Unassembled WGS sequence"/>
</dbReference>
<dbReference type="Gene3D" id="3.40.50.1110">
    <property type="entry name" value="SGNH hydrolase"/>
    <property type="match status" value="1"/>
</dbReference>
<evidence type="ECO:0000256" key="4">
    <source>
        <dbReference type="SAM" id="SignalP"/>
    </source>
</evidence>
<keyword evidence="1 4" id="KW-0732">Signal</keyword>
<dbReference type="SUPFAM" id="SSF52266">
    <property type="entry name" value="SGNH hydrolase"/>
    <property type="match status" value="1"/>
</dbReference>
<sequence length="407" mass="44148">MKSDIFISILVLGLGIGAVDAQSGAWGQCGGIGYTGPTTCVSGYGCKYLNDYYWQCIPSNQLGTSTTTTTTVKSTTTSARSSTTLSTTSRTSTTSSRTTTQTSPTSPSRTSTTTTTRTTTTSSKSTTASSSRTATPTPGIKYWFSFGDSYTQTGFNPNGIQPSTGNPMGNPPYPGWTSAGGPNWIGVATTKYNRSLTLTYNFAYGGATIDAALVTPYTSTVLSLTDQTNQFLSTYASGNPSWTASNTLFSVFIGINDIANSWWRPNWLTFIDTLLTAEFALVAKMYDVGGRKFLISNIPAIERSPMMLADSQASRDALKAALALWSTKLQTYITNFQATHSGTTFWFYDSYADYNYVLDHPSLFGMNPNIALFGSDPTYAWYNDFHPGVIIQDYMGKRVDDLLVGFW</sequence>
<dbReference type="SMART" id="SM00236">
    <property type="entry name" value="fCBD"/>
    <property type="match status" value="1"/>
</dbReference>
<dbReference type="InterPro" id="IPR036514">
    <property type="entry name" value="SGNH_hydro_sf"/>
</dbReference>
<evidence type="ECO:0000256" key="2">
    <source>
        <dbReference type="ARBA" id="ARBA00022801"/>
    </source>
</evidence>
<dbReference type="EMBL" id="KI966441">
    <property type="protein sequence ID" value="EWC44477.1"/>
    <property type="molecule type" value="Genomic_DNA"/>
</dbReference>
<keyword evidence="7" id="KW-1185">Reference proteome</keyword>
<dbReference type="PANTHER" id="PTHR45648:SF22">
    <property type="entry name" value="GDSL LIPASE_ACYLHYDROLASE FAMILY PROTEIN (AFU_ORTHOLOGUE AFUA_4G14700)"/>
    <property type="match status" value="1"/>
</dbReference>
<dbReference type="PANTHER" id="PTHR45648">
    <property type="entry name" value="GDSL LIPASE/ACYLHYDROLASE FAMILY PROTEIN (AFU_ORTHOLOGUE AFUA_4G14700)"/>
    <property type="match status" value="1"/>
</dbReference>
<keyword evidence="2" id="KW-0378">Hydrolase</keyword>
<dbReference type="GO" id="GO:0016788">
    <property type="term" value="F:hydrolase activity, acting on ester bonds"/>
    <property type="evidence" value="ECO:0007669"/>
    <property type="project" value="InterPro"/>
</dbReference>
<dbReference type="InterPro" id="IPR001087">
    <property type="entry name" value="GDSL"/>
</dbReference>
<name>W7HWP9_9PEZI</name>
<dbReference type="AlphaFoldDB" id="W7HWP9"/>
<dbReference type="Pfam" id="PF00657">
    <property type="entry name" value="Lipase_GDSL"/>
    <property type="match status" value="1"/>
</dbReference>
<dbReference type="InterPro" id="IPR000254">
    <property type="entry name" value="CBD"/>
</dbReference>